<dbReference type="SUPFAM" id="SSF51306">
    <property type="entry name" value="LexA/Signal peptidase"/>
    <property type="match status" value="1"/>
</dbReference>
<dbReference type="Proteomes" id="UP001617511">
    <property type="component" value="Unassembled WGS sequence"/>
</dbReference>
<dbReference type="InterPro" id="IPR019756">
    <property type="entry name" value="Pept_S26A_signal_pept_1_Ser-AS"/>
</dbReference>
<evidence type="ECO:0000256" key="2">
    <source>
        <dbReference type="ARBA" id="ARBA00004401"/>
    </source>
</evidence>
<gene>
    <name evidence="9" type="primary">lepB</name>
    <name evidence="9" type="ORF">ACIP2Z_03330</name>
</gene>
<comment type="catalytic activity">
    <reaction evidence="1 7">
        <text>Cleavage of hydrophobic, N-terminal signal or leader sequences from secreted and periplasmic proteins.</text>
        <dbReference type="EC" id="3.4.21.89"/>
    </reaction>
</comment>
<evidence type="ECO:0000256" key="1">
    <source>
        <dbReference type="ARBA" id="ARBA00000677"/>
    </source>
</evidence>
<keyword evidence="7" id="KW-0472">Membrane</keyword>
<keyword evidence="7" id="KW-0812">Transmembrane</keyword>
<feature type="domain" description="Peptidase S26" evidence="8">
    <location>
        <begin position="6"/>
        <end position="96"/>
    </location>
</feature>
<dbReference type="InterPro" id="IPR019533">
    <property type="entry name" value="Peptidase_S26"/>
</dbReference>
<keyword evidence="5 7" id="KW-0645">Protease</keyword>
<dbReference type="PRINTS" id="PR00727">
    <property type="entry name" value="LEADERPTASE"/>
</dbReference>
<organism evidence="9 10">
    <name type="scientific">Streptomyces iakyrus</name>
    <dbReference type="NCBI Taxonomy" id="68219"/>
    <lineage>
        <taxon>Bacteria</taxon>
        <taxon>Bacillati</taxon>
        <taxon>Actinomycetota</taxon>
        <taxon>Actinomycetes</taxon>
        <taxon>Kitasatosporales</taxon>
        <taxon>Streptomycetaceae</taxon>
        <taxon>Streptomyces</taxon>
    </lineage>
</organism>
<dbReference type="PROSITE" id="PS00761">
    <property type="entry name" value="SPASE_I_3"/>
    <property type="match status" value="1"/>
</dbReference>
<name>A0ABW8F7G9_9ACTN</name>
<reference evidence="9 10" key="1">
    <citation type="submission" date="2024-10" db="EMBL/GenBank/DDBJ databases">
        <title>The Natural Products Discovery Center: Release of the First 8490 Sequenced Strains for Exploring Actinobacteria Biosynthetic Diversity.</title>
        <authorList>
            <person name="Kalkreuter E."/>
            <person name="Kautsar S.A."/>
            <person name="Yang D."/>
            <person name="Bader C.D."/>
            <person name="Teijaro C.N."/>
            <person name="Fluegel L."/>
            <person name="Davis C.M."/>
            <person name="Simpson J.R."/>
            <person name="Lauterbach L."/>
            <person name="Steele A.D."/>
            <person name="Gui C."/>
            <person name="Meng S."/>
            <person name="Li G."/>
            <person name="Viehrig K."/>
            <person name="Ye F."/>
            <person name="Su P."/>
            <person name="Kiefer A.F."/>
            <person name="Nichols A."/>
            <person name="Cepeda A.J."/>
            <person name="Yan W."/>
            <person name="Fan B."/>
            <person name="Jiang Y."/>
            <person name="Adhikari A."/>
            <person name="Zheng C.-J."/>
            <person name="Schuster L."/>
            <person name="Cowan T.M."/>
            <person name="Smanski M.J."/>
            <person name="Chevrette M.G."/>
            <person name="De Carvalho L.P.S."/>
            <person name="Shen B."/>
        </authorList>
    </citation>
    <scope>NUCLEOTIDE SEQUENCE [LARGE SCALE GENOMIC DNA]</scope>
    <source>
        <strain evidence="9 10">NPDC089932</strain>
    </source>
</reference>
<dbReference type="GO" id="GO:0009003">
    <property type="term" value="F:signal peptidase activity"/>
    <property type="evidence" value="ECO:0007669"/>
    <property type="project" value="UniProtKB-EC"/>
</dbReference>
<dbReference type="InterPro" id="IPR019758">
    <property type="entry name" value="Pept_S26A_signal_pept_1_CS"/>
</dbReference>
<dbReference type="PANTHER" id="PTHR43390:SF1">
    <property type="entry name" value="CHLOROPLAST PROCESSING PEPTIDASE"/>
    <property type="match status" value="1"/>
</dbReference>
<keyword evidence="7" id="KW-1133">Transmembrane helix</keyword>
<evidence type="ECO:0000256" key="4">
    <source>
        <dbReference type="ARBA" id="ARBA00013208"/>
    </source>
</evidence>
<dbReference type="PROSITE" id="PS00501">
    <property type="entry name" value="SPASE_I_1"/>
    <property type="match status" value="1"/>
</dbReference>
<accession>A0ABW8F7G9</accession>
<proteinExistence type="inferred from homology"/>
<sequence length="158" mass="17282">MHTAELVYLAVLTLTFSMIASFTCFVRVVSDSMAPTLLVDDRLLVIRRAVLPRCFPARGQIVVFTAAAKGPERGSSRRRMVKRVAATGGDSILVGDDFRVGGVGRPQRVDVPAGGVYVLGDNRRVSRDSRDYGCIPSRQVTGLVVLVVWPLRRARAVR</sequence>
<dbReference type="CDD" id="cd06530">
    <property type="entry name" value="S26_SPase_I"/>
    <property type="match status" value="1"/>
</dbReference>
<evidence type="ECO:0000313" key="9">
    <source>
        <dbReference type="EMBL" id="MFJ4077970.1"/>
    </source>
</evidence>
<keyword evidence="10" id="KW-1185">Reference proteome</keyword>
<evidence type="ECO:0000256" key="5">
    <source>
        <dbReference type="ARBA" id="ARBA00022670"/>
    </source>
</evidence>
<dbReference type="EC" id="3.4.21.89" evidence="4 7"/>
<evidence type="ECO:0000256" key="3">
    <source>
        <dbReference type="ARBA" id="ARBA00009370"/>
    </source>
</evidence>
<dbReference type="RefSeq" id="WP_402069910.1">
    <property type="nucleotide sequence ID" value="NZ_JBIVGG010000002.1"/>
</dbReference>
<dbReference type="NCBIfam" id="TIGR02227">
    <property type="entry name" value="sigpep_I_bact"/>
    <property type="match status" value="1"/>
</dbReference>
<evidence type="ECO:0000313" key="10">
    <source>
        <dbReference type="Proteomes" id="UP001617511"/>
    </source>
</evidence>
<comment type="caution">
    <text evidence="9">The sequence shown here is derived from an EMBL/GenBank/DDBJ whole genome shotgun (WGS) entry which is preliminary data.</text>
</comment>
<protein>
    <recommendedName>
        <fullName evidence="4 7">Signal peptidase I</fullName>
        <ecNumber evidence="4 7">3.4.21.89</ecNumber>
    </recommendedName>
</protein>
<comment type="similarity">
    <text evidence="3 7">Belongs to the peptidase S26 family.</text>
</comment>
<dbReference type="EMBL" id="JBIVGG010000002">
    <property type="protein sequence ID" value="MFJ4077970.1"/>
    <property type="molecule type" value="Genomic_DNA"/>
</dbReference>
<feature type="domain" description="Peptidase S26" evidence="8">
    <location>
        <begin position="109"/>
        <end position="149"/>
    </location>
</feature>
<keyword evidence="6 7" id="KW-0378">Hydrolase</keyword>
<dbReference type="PANTHER" id="PTHR43390">
    <property type="entry name" value="SIGNAL PEPTIDASE I"/>
    <property type="match status" value="1"/>
</dbReference>
<evidence type="ECO:0000259" key="8">
    <source>
        <dbReference type="Pfam" id="PF10502"/>
    </source>
</evidence>
<evidence type="ECO:0000256" key="7">
    <source>
        <dbReference type="RuleBase" id="RU362042"/>
    </source>
</evidence>
<dbReference type="Gene3D" id="2.10.109.10">
    <property type="entry name" value="Umud Fragment, subunit A"/>
    <property type="match status" value="1"/>
</dbReference>
<evidence type="ECO:0000256" key="6">
    <source>
        <dbReference type="ARBA" id="ARBA00022801"/>
    </source>
</evidence>
<comment type="subcellular location">
    <subcellularLocation>
        <location evidence="2">Cell membrane</location>
        <topology evidence="2">Single-pass type II membrane protein</topology>
    </subcellularLocation>
    <subcellularLocation>
        <location evidence="7">Membrane</location>
        <topology evidence="7">Single-pass type II membrane protein</topology>
    </subcellularLocation>
</comment>
<dbReference type="Pfam" id="PF10502">
    <property type="entry name" value="Peptidase_S26"/>
    <property type="match status" value="2"/>
</dbReference>
<dbReference type="InterPro" id="IPR000223">
    <property type="entry name" value="Pept_S26A_signal_pept_1"/>
</dbReference>
<dbReference type="InterPro" id="IPR036286">
    <property type="entry name" value="LexA/Signal_pep-like_sf"/>
</dbReference>
<feature type="transmembrane region" description="Helical" evidence="7">
    <location>
        <begin position="6"/>
        <end position="29"/>
    </location>
</feature>